<keyword evidence="6" id="KW-1185">Reference proteome</keyword>
<dbReference type="Proteomes" id="UP000824120">
    <property type="component" value="Chromosome 7"/>
</dbReference>
<dbReference type="SUPFAM" id="SSF52540">
    <property type="entry name" value="P-loop containing nucleoside triphosphate hydrolases"/>
    <property type="match status" value="1"/>
</dbReference>
<comment type="caution">
    <text evidence="5">The sequence shown here is derived from an EMBL/GenBank/DDBJ whole genome shotgun (WGS) entry which is preliminary data.</text>
</comment>
<keyword evidence="4" id="KW-0812">Transmembrane</keyword>
<feature type="transmembrane region" description="Helical" evidence="4">
    <location>
        <begin position="31"/>
        <end position="52"/>
    </location>
</feature>
<gene>
    <name evidence="5" type="ORF">H5410_037267</name>
</gene>
<dbReference type="GO" id="GO:0016787">
    <property type="term" value="F:hydrolase activity"/>
    <property type="evidence" value="ECO:0007669"/>
    <property type="project" value="UniProtKB-KW"/>
</dbReference>
<name>A0A9J5Y5S6_SOLCO</name>
<dbReference type="PANTHER" id="PTHR45626">
    <property type="entry name" value="TRANSCRIPTION TERMINATION FACTOR 2-RELATED"/>
    <property type="match status" value="1"/>
</dbReference>
<dbReference type="InterPro" id="IPR050628">
    <property type="entry name" value="SNF2_RAD54_helicase_TF"/>
</dbReference>
<dbReference type="AlphaFoldDB" id="A0A9J5Y5S6"/>
<dbReference type="PANTHER" id="PTHR45626:SF30">
    <property type="entry name" value="HELICASE ATP-BINDING DOMAIN-CONTAINING PROTEIN"/>
    <property type="match status" value="1"/>
</dbReference>
<keyword evidence="2" id="KW-0378">Hydrolase</keyword>
<dbReference type="GO" id="GO:0008094">
    <property type="term" value="F:ATP-dependent activity, acting on DNA"/>
    <property type="evidence" value="ECO:0007669"/>
    <property type="project" value="TreeGrafter"/>
</dbReference>
<keyword evidence="4" id="KW-0472">Membrane</keyword>
<dbReference type="GO" id="GO:0005634">
    <property type="term" value="C:nucleus"/>
    <property type="evidence" value="ECO:0007669"/>
    <property type="project" value="TreeGrafter"/>
</dbReference>
<protein>
    <submittedName>
        <fullName evidence="5">Uncharacterized protein</fullName>
    </submittedName>
</protein>
<evidence type="ECO:0000313" key="6">
    <source>
        <dbReference type="Proteomes" id="UP000824120"/>
    </source>
</evidence>
<dbReference type="GO" id="GO:0005524">
    <property type="term" value="F:ATP binding"/>
    <property type="evidence" value="ECO:0007669"/>
    <property type="project" value="UniProtKB-KW"/>
</dbReference>
<dbReference type="OrthoDB" id="448448at2759"/>
<accession>A0A9J5Y5S6</accession>
<keyword evidence="3" id="KW-0067">ATP-binding</keyword>
<evidence type="ECO:0000313" key="5">
    <source>
        <dbReference type="EMBL" id="KAG5596035.1"/>
    </source>
</evidence>
<dbReference type="Gene3D" id="3.40.50.300">
    <property type="entry name" value="P-loop containing nucleotide triphosphate hydrolases"/>
    <property type="match status" value="2"/>
</dbReference>
<sequence>MTITARDSAITKFTNDPDCIIFLMSLKAGGLALNLTVASQVIFSFPLFVNAYSSFLIKYHGIVRFVIENTIEERILELQEKKKLLFEGTVGGASEALGKLTEADLKFLFAT</sequence>
<evidence type="ECO:0000256" key="1">
    <source>
        <dbReference type="ARBA" id="ARBA00022741"/>
    </source>
</evidence>
<evidence type="ECO:0000256" key="2">
    <source>
        <dbReference type="ARBA" id="ARBA00022801"/>
    </source>
</evidence>
<evidence type="ECO:0000256" key="3">
    <source>
        <dbReference type="ARBA" id="ARBA00022840"/>
    </source>
</evidence>
<proteinExistence type="predicted"/>
<reference evidence="5 6" key="1">
    <citation type="submission" date="2020-09" db="EMBL/GenBank/DDBJ databases">
        <title>De no assembly of potato wild relative species, Solanum commersonii.</title>
        <authorList>
            <person name="Cho K."/>
        </authorList>
    </citation>
    <scope>NUCLEOTIDE SEQUENCE [LARGE SCALE GENOMIC DNA]</scope>
    <source>
        <strain evidence="5">LZ3.2</strain>
        <tissue evidence="5">Leaf</tissue>
    </source>
</reference>
<evidence type="ECO:0000256" key="4">
    <source>
        <dbReference type="SAM" id="Phobius"/>
    </source>
</evidence>
<organism evidence="5 6">
    <name type="scientific">Solanum commersonii</name>
    <name type="common">Commerson's wild potato</name>
    <name type="synonym">Commerson's nightshade</name>
    <dbReference type="NCBI Taxonomy" id="4109"/>
    <lineage>
        <taxon>Eukaryota</taxon>
        <taxon>Viridiplantae</taxon>
        <taxon>Streptophyta</taxon>
        <taxon>Embryophyta</taxon>
        <taxon>Tracheophyta</taxon>
        <taxon>Spermatophyta</taxon>
        <taxon>Magnoliopsida</taxon>
        <taxon>eudicotyledons</taxon>
        <taxon>Gunneridae</taxon>
        <taxon>Pentapetalae</taxon>
        <taxon>asterids</taxon>
        <taxon>lamiids</taxon>
        <taxon>Solanales</taxon>
        <taxon>Solanaceae</taxon>
        <taxon>Solanoideae</taxon>
        <taxon>Solaneae</taxon>
        <taxon>Solanum</taxon>
    </lineage>
</organism>
<dbReference type="InterPro" id="IPR027417">
    <property type="entry name" value="P-loop_NTPase"/>
</dbReference>
<keyword evidence="4" id="KW-1133">Transmembrane helix</keyword>
<dbReference type="GO" id="GO:0006289">
    <property type="term" value="P:nucleotide-excision repair"/>
    <property type="evidence" value="ECO:0007669"/>
    <property type="project" value="TreeGrafter"/>
</dbReference>
<keyword evidence="1" id="KW-0547">Nucleotide-binding</keyword>
<dbReference type="EMBL" id="JACXVP010000007">
    <property type="protein sequence ID" value="KAG5596035.1"/>
    <property type="molecule type" value="Genomic_DNA"/>
</dbReference>